<keyword evidence="1" id="KW-0472">Membrane</keyword>
<gene>
    <name evidence="2" type="ORF">BU24DRAFT_47735</name>
</gene>
<feature type="transmembrane region" description="Helical" evidence="1">
    <location>
        <begin position="43"/>
        <end position="61"/>
    </location>
</feature>
<evidence type="ECO:0000313" key="2">
    <source>
        <dbReference type="EMBL" id="KAF2010861.1"/>
    </source>
</evidence>
<evidence type="ECO:0000313" key="3">
    <source>
        <dbReference type="Proteomes" id="UP000799778"/>
    </source>
</evidence>
<dbReference type="EMBL" id="ML978075">
    <property type="protein sequence ID" value="KAF2010861.1"/>
    <property type="molecule type" value="Genomic_DNA"/>
</dbReference>
<evidence type="ECO:0000256" key="1">
    <source>
        <dbReference type="SAM" id="Phobius"/>
    </source>
</evidence>
<dbReference type="AlphaFoldDB" id="A0A6A5XD79"/>
<dbReference type="RefSeq" id="XP_033379200.1">
    <property type="nucleotide sequence ID" value="XM_033532977.1"/>
</dbReference>
<reference evidence="2" key="1">
    <citation type="journal article" date="2020" name="Stud. Mycol.">
        <title>101 Dothideomycetes genomes: a test case for predicting lifestyles and emergence of pathogens.</title>
        <authorList>
            <person name="Haridas S."/>
            <person name="Albert R."/>
            <person name="Binder M."/>
            <person name="Bloem J."/>
            <person name="Labutti K."/>
            <person name="Salamov A."/>
            <person name="Andreopoulos B."/>
            <person name="Baker S."/>
            <person name="Barry K."/>
            <person name="Bills G."/>
            <person name="Bluhm B."/>
            <person name="Cannon C."/>
            <person name="Castanera R."/>
            <person name="Culley D."/>
            <person name="Daum C."/>
            <person name="Ezra D."/>
            <person name="Gonzalez J."/>
            <person name="Henrissat B."/>
            <person name="Kuo A."/>
            <person name="Liang C."/>
            <person name="Lipzen A."/>
            <person name="Lutzoni F."/>
            <person name="Magnuson J."/>
            <person name="Mondo S."/>
            <person name="Nolan M."/>
            <person name="Ohm R."/>
            <person name="Pangilinan J."/>
            <person name="Park H.-J."/>
            <person name="Ramirez L."/>
            <person name="Alfaro M."/>
            <person name="Sun H."/>
            <person name="Tritt A."/>
            <person name="Yoshinaga Y."/>
            <person name="Zwiers L.-H."/>
            <person name="Turgeon B."/>
            <person name="Goodwin S."/>
            <person name="Spatafora J."/>
            <person name="Crous P."/>
            <person name="Grigoriev I."/>
        </authorList>
    </citation>
    <scope>NUCLEOTIDE SEQUENCE</scope>
    <source>
        <strain evidence="2">CBS 175.79</strain>
    </source>
</reference>
<keyword evidence="3" id="KW-1185">Reference proteome</keyword>
<keyword evidence="1" id="KW-1133">Transmembrane helix</keyword>
<protein>
    <submittedName>
        <fullName evidence="2">Uncharacterized protein</fullName>
    </submittedName>
</protein>
<proteinExistence type="predicted"/>
<sequence length="91" mass="10168">MAILRKLANKSVCIVRLLIDLMITTTLDGESACMDCKKPRMSLIILFGFPLVLCQLVFSWSSPGFLVYGRLLCTHGFVKAAWSFARIVLQS</sequence>
<dbReference type="GeneID" id="54290374"/>
<name>A0A6A5XD79_9PLEO</name>
<accession>A0A6A5XD79</accession>
<organism evidence="2 3">
    <name type="scientific">Aaosphaeria arxii CBS 175.79</name>
    <dbReference type="NCBI Taxonomy" id="1450172"/>
    <lineage>
        <taxon>Eukaryota</taxon>
        <taxon>Fungi</taxon>
        <taxon>Dikarya</taxon>
        <taxon>Ascomycota</taxon>
        <taxon>Pezizomycotina</taxon>
        <taxon>Dothideomycetes</taxon>
        <taxon>Pleosporomycetidae</taxon>
        <taxon>Pleosporales</taxon>
        <taxon>Pleosporales incertae sedis</taxon>
        <taxon>Aaosphaeria</taxon>
    </lineage>
</organism>
<keyword evidence="1" id="KW-0812">Transmembrane</keyword>
<dbReference type="Proteomes" id="UP000799778">
    <property type="component" value="Unassembled WGS sequence"/>
</dbReference>